<dbReference type="PANTHER" id="PTHR33401">
    <property type="entry name" value="LIGHT-HARVESTING COMPLEX-LIKE PROTEIN OHP2, CHLOROPLASTIC"/>
    <property type="match status" value="1"/>
</dbReference>
<evidence type="ECO:0000313" key="2">
    <source>
        <dbReference type="EMBL" id="GJN24654.1"/>
    </source>
</evidence>
<organism evidence="2 3">
    <name type="scientific">Eleusine coracana subsp. coracana</name>
    <dbReference type="NCBI Taxonomy" id="191504"/>
    <lineage>
        <taxon>Eukaryota</taxon>
        <taxon>Viridiplantae</taxon>
        <taxon>Streptophyta</taxon>
        <taxon>Embryophyta</taxon>
        <taxon>Tracheophyta</taxon>
        <taxon>Spermatophyta</taxon>
        <taxon>Magnoliopsida</taxon>
        <taxon>Liliopsida</taxon>
        <taxon>Poales</taxon>
        <taxon>Poaceae</taxon>
        <taxon>PACMAD clade</taxon>
        <taxon>Chloridoideae</taxon>
        <taxon>Cynodonteae</taxon>
        <taxon>Eleusininae</taxon>
        <taxon>Eleusine</taxon>
    </lineage>
</organism>
<sequence>MRSSYDCESNCAPPLCYLPCLPKSKEDAGSDPVHGSPSPAAVTEEKPPLVQKIEAAAAGGNDEEDYKEVPVVPKSSLKRADCADNKNVVKGNVKWMDLLGKDLTQVKEFEPSNLAICFPFGWLPKHPNCNLLFLPSASSFLEHIKEA</sequence>
<evidence type="ECO:0000256" key="1">
    <source>
        <dbReference type="SAM" id="MobiDB-lite"/>
    </source>
</evidence>
<dbReference type="AlphaFoldDB" id="A0AAV5EMY9"/>
<dbReference type="EMBL" id="BQKI01000077">
    <property type="protein sequence ID" value="GJN24654.1"/>
    <property type="molecule type" value="Genomic_DNA"/>
</dbReference>
<keyword evidence="3" id="KW-1185">Reference proteome</keyword>
<comment type="caution">
    <text evidence="2">The sequence shown here is derived from an EMBL/GenBank/DDBJ whole genome shotgun (WGS) entry which is preliminary data.</text>
</comment>
<reference evidence="2" key="2">
    <citation type="submission" date="2021-12" db="EMBL/GenBank/DDBJ databases">
        <title>Resequencing data analysis of finger millet.</title>
        <authorList>
            <person name="Hatakeyama M."/>
            <person name="Aluri S."/>
            <person name="Balachadran M.T."/>
            <person name="Sivarajan S.R."/>
            <person name="Poveda L."/>
            <person name="Shimizu-Inatsugi R."/>
            <person name="Schlapbach R."/>
            <person name="Sreeman S.M."/>
            <person name="Shimizu K.K."/>
        </authorList>
    </citation>
    <scope>NUCLEOTIDE SEQUENCE</scope>
</reference>
<evidence type="ECO:0000313" key="3">
    <source>
        <dbReference type="Proteomes" id="UP001054889"/>
    </source>
</evidence>
<feature type="region of interest" description="Disordered" evidence="1">
    <location>
        <begin position="26"/>
        <end position="48"/>
    </location>
</feature>
<proteinExistence type="predicted"/>
<name>A0AAV5EMY9_ELECO</name>
<dbReference type="PANTHER" id="PTHR33401:SF22">
    <property type="match status" value="1"/>
</dbReference>
<accession>A0AAV5EMY9</accession>
<reference evidence="2" key="1">
    <citation type="journal article" date="2018" name="DNA Res.">
        <title>Multiple hybrid de novo genome assembly of finger millet, an orphan allotetraploid crop.</title>
        <authorList>
            <person name="Hatakeyama M."/>
            <person name="Aluri S."/>
            <person name="Balachadran M.T."/>
            <person name="Sivarajan S.R."/>
            <person name="Patrignani A."/>
            <person name="Gruter S."/>
            <person name="Poveda L."/>
            <person name="Shimizu-Inatsugi R."/>
            <person name="Baeten J."/>
            <person name="Francoijs K.J."/>
            <person name="Nataraja K.N."/>
            <person name="Reddy Y.A.N."/>
            <person name="Phadnis S."/>
            <person name="Ravikumar R.L."/>
            <person name="Schlapbach R."/>
            <person name="Sreeman S.M."/>
            <person name="Shimizu K.K."/>
        </authorList>
    </citation>
    <scope>NUCLEOTIDE SEQUENCE</scope>
</reference>
<dbReference type="Proteomes" id="UP001054889">
    <property type="component" value="Unassembled WGS sequence"/>
</dbReference>
<protein>
    <submittedName>
        <fullName evidence="2">Uncharacterized protein</fullName>
    </submittedName>
</protein>
<gene>
    <name evidence="2" type="primary">gb12407</name>
    <name evidence="2" type="ORF">PR202_gb12407</name>
</gene>